<proteinExistence type="predicted"/>
<feature type="compositionally biased region" description="Polar residues" evidence="12">
    <location>
        <begin position="1"/>
        <end position="23"/>
    </location>
</feature>
<sequence length="1183" mass="136897">MEQETNNISEVDTNASNSVTVCSDESAKDGEVEASSEPAQSVIEEENIEAKELEELTSYVNELKAKFAHKDEIRRQNQSINYAENSKCLKLDSSLKRNTAFVRRVKTFTESQLQQLLKEMSTLNIEKYISEIASALIEAKLKLSDIPAVITLCSSIHESYPEFSKILFESWQKVLTIKKDEKIANPSKLRVDLRFYSDLISYGVFPQKDALPLLGNVLTSLTAIDRDEHNYSSILLSFCKHCGEDYAGLVPRRIRELASKHKIDLPRSTILPAEKQKAVKVLLSDYYSSLCNSLSKEHKELRAYEKQNKKILQTKGELNNDRKEKLEAMQNSFQKLQTVVQNFAEILDEEVPVLQVEKEPKLSDEIILMEECNDSGQCGSLWDDEETQRFYEIMPDVKDFLPQTKKESEAVEAEPVEEMSDEKMDEEFNKDDGDDEKPVELDAGEDETGGNASLKNQLDNFLNQLPNCINKEMIDNAAIDFLMTHNNKSHRRRLVKTLFNIPRTRLDLLPLYSRLVAILHPVMPDVATDLVALLKADFRYHVRKKDQINIETKIKVIRFIGELVKFQMYPKYEGLHCLKVLLNDFTHHHIEMVCNLLECAGRFFYRNADTRQRTRVYMEQMMRKKSVMNLDSRYVTMIENAFYYVNPPETISTPVVKLPPLHQFMRKILYQDLEPNDEAETRILNLMRKLDWKDQNTWDYAIKCLTHAWNIKYLNIRCLANLLAGLVEYQEFVGTRVVDGVLEDIRLGLELNMARMNQRRIAMVKYFGELYNYRMVESNDVFKCLYTLISFGVAPNHEVVSLLDPPANTFRLRLVCVLLETCGQYFNHGLSKTRLDYFFVYFQHYYWLKYSHPVWTTEKPFPIQIKYLVRDIFTGLRPHLKLCKSLEEAKEALNDLQKKLLAKLEPVSAVAARKKDSDQQQQLSTILEGESENADDAETGARESTHDAGSGDNNSNHNEEEEEEEEGEDEYDEDEEHNNELDDEYEGFPPESIFDFTDTMTPRERRLDPEDEAFADAFDRMVSDDVQDRMRETIKPQQIDISVPYNVRNSLKKNYEQLQQAAAEDAAAAASASAPKASVNFVVLLRKGNKQQYKNLEIPLDSDLAKNLKSQERAERVEMEKVKRLTLDINERLEEEDYQEQILTYSQKQIPSASNREKKKKFQHLKGAPDADLIFGKKKVQYK</sequence>
<feature type="region of interest" description="Disordered" evidence="12">
    <location>
        <begin position="911"/>
        <end position="996"/>
    </location>
</feature>
<dbReference type="Gene3D" id="4.10.80.160">
    <property type="match status" value="1"/>
</dbReference>
<gene>
    <name evidence="14" type="ORF">V9T40_000346</name>
</gene>
<evidence type="ECO:0000256" key="7">
    <source>
        <dbReference type="ARBA" id="ARBA00023161"/>
    </source>
</evidence>
<evidence type="ECO:0000256" key="12">
    <source>
        <dbReference type="SAM" id="MobiDB-lite"/>
    </source>
</evidence>
<feature type="domain" description="MIF4G" evidence="13">
    <location>
        <begin position="459"/>
        <end position="648"/>
    </location>
</feature>
<dbReference type="GO" id="GO:0005829">
    <property type="term" value="C:cytosol"/>
    <property type="evidence" value="ECO:0007669"/>
    <property type="project" value="UniProtKB-ARBA"/>
</dbReference>
<dbReference type="GO" id="GO:0003723">
    <property type="term" value="F:RNA binding"/>
    <property type="evidence" value="ECO:0007669"/>
    <property type="project" value="UniProtKB-KW"/>
</dbReference>
<evidence type="ECO:0000256" key="8">
    <source>
        <dbReference type="ARBA" id="ARBA00059351"/>
    </source>
</evidence>
<comment type="function">
    <text evidence="8">Involved in nonsense-mediated decay (NMD) of mRNAs containing premature stop codons by associating with the nuclear exon junction complex (EJC). Recruited by UPF3B associated with the EJC core at the cytoplasmic side of the nuclear envelope and the subsequent formation of an UPF1-UPF2-UPF3 surveillance complex (including UPF1 bound to release factors at the stalled ribosome) is believed to activate NMD. In cooperation with UPF3B stimulates both ATPase and RNA helicase activities of UPF1. Binds spliced mRNA.</text>
</comment>
<dbReference type="PANTHER" id="PTHR12839:SF7">
    <property type="entry name" value="REGULATOR OF NONSENSE TRANSCRIPTS 2"/>
    <property type="match status" value="1"/>
</dbReference>
<evidence type="ECO:0000313" key="14">
    <source>
        <dbReference type="EMBL" id="KAK7579717.1"/>
    </source>
</evidence>
<comment type="caution">
    <text evidence="14">The sequence shown here is derived from an EMBL/GenBank/DDBJ whole genome shotgun (WGS) entry which is preliminary data.</text>
</comment>
<keyword evidence="4" id="KW-0677">Repeat</keyword>
<dbReference type="InterPro" id="IPR039762">
    <property type="entry name" value="Nmd2/UPF2"/>
</dbReference>
<feature type="coiled-coil region" evidence="11">
    <location>
        <begin position="294"/>
        <end position="321"/>
    </location>
</feature>
<feature type="region of interest" description="Disordered" evidence="12">
    <location>
        <begin position="401"/>
        <end position="452"/>
    </location>
</feature>
<feature type="compositionally biased region" description="Acidic residues" evidence="12">
    <location>
        <begin position="929"/>
        <end position="938"/>
    </location>
</feature>
<dbReference type="EMBL" id="JBBCAQ010000034">
    <property type="protein sequence ID" value="KAK7579717.1"/>
    <property type="molecule type" value="Genomic_DNA"/>
</dbReference>
<keyword evidence="3" id="KW-0597">Phosphoprotein</keyword>
<keyword evidence="7" id="KW-0866">Nonsense-mediated mRNA decay</keyword>
<evidence type="ECO:0000256" key="9">
    <source>
        <dbReference type="ARBA" id="ARBA00068726"/>
    </source>
</evidence>
<dbReference type="Gene3D" id="1.25.40.180">
    <property type="match status" value="3"/>
</dbReference>
<evidence type="ECO:0000256" key="11">
    <source>
        <dbReference type="SAM" id="Coils"/>
    </source>
</evidence>
<feature type="domain" description="MIF4G" evidence="13">
    <location>
        <begin position="95"/>
        <end position="322"/>
    </location>
</feature>
<evidence type="ECO:0000313" key="15">
    <source>
        <dbReference type="Proteomes" id="UP001367676"/>
    </source>
</evidence>
<evidence type="ECO:0000256" key="6">
    <source>
        <dbReference type="ARBA" id="ARBA00023054"/>
    </source>
</evidence>
<feature type="compositionally biased region" description="Basic and acidic residues" evidence="12">
    <location>
        <begin position="426"/>
        <end position="440"/>
    </location>
</feature>
<dbReference type="InterPro" id="IPR016024">
    <property type="entry name" value="ARM-type_fold"/>
</dbReference>
<organism evidence="14 15">
    <name type="scientific">Parthenolecanium corni</name>
    <dbReference type="NCBI Taxonomy" id="536013"/>
    <lineage>
        <taxon>Eukaryota</taxon>
        <taxon>Metazoa</taxon>
        <taxon>Ecdysozoa</taxon>
        <taxon>Arthropoda</taxon>
        <taxon>Hexapoda</taxon>
        <taxon>Insecta</taxon>
        <taxon>Pterygota</taxon>
        <taxon>Neoptera</taxon>
        <taxon>Paraneoptera</taxon>
        <taxon>Hemiptera</taxon>
        <taxon>Sternorrhyncha</taxon>
        <taxon>Coccoidea</taxon>
        <taxon>Coccidae</taxon>
        <taxon>Parthenolecanium</taxon>
    </lineage>
</organism>
<comment type="subcellular location">
    <subcellularLocation>
        <location evidence="1">Cytoplasm</location>
        <location evidence="1">Perinuclear region</location>
    </subcellularLocation>
</comment>
<protein>
    <recommendedName>
        <fullName evidence="9">Regulator of nonsense transcripts 2</fullName>
    </recommendedName>
    <alternativeName>
        <fullName evidence="10">Up-frameshift suppressor 2 homolog</fullName>
    </alternativeName>
</protein>
<feature type="region of interest" description="Disordered" evidence="12">
    <location>
        <begin position="1"/>
        <end position="41"/>
    </location>
</feature>
<dbReference type="GO" id="GO:0048471">
    <property type="term" value="C:perinuclear region of cytoplasm"/>
    <property type="evidence" value="ECO:0007669"/>
    <property type="project" value="UniProtKB-SubCell"/>
</dbReference>
<dbReference type="InterPro" id="IPR003890">
    <property type="entry name" value="MIF4G-like_typ-3"/>
</dbReference>
<feature type="compositionally biased region" description="Acidic residues" evidence="12">
    <location>
        <begin position="410"/>
        <end position="425"/>
    </location>
</feature>
<reference evidence="14 15" key="1">
    <citation type="submission" date="2024-03" db="EMBL/GenBank/DDBJ databases">
        <title>Adaptation during the transition from Ophiocordyceps entomopathogen to insect associate is accompanied by gene loss and intensified selection.</title>
        <authorList>
            <person name="Ward C.M."/>
            <person name="Onetto C.A."/>
            <person name="Borneman A.R."/>
        </authorList>
    </citation>
    <scope>NUCLEOTIDE SEQUENCE [LARGE SCALE GENOMIC DNA]</scope>
    <source>
        <strain evidence="14">AWRI1</strain>
        <tissue evidence="14">Single Adult Female</tissue>
    </source>
</reference>
<dbReference type="FunFam" id="1.25.40.180:FF:000015">
    <property type="entry name" value="regulator of nonsense transcripts 2 isoform X1"/>
    <property type="match status" value="1"/>
</dbReference>
<evidence type="ECO:0000256" key="10">
    <source>
        <dbReference type="ARBA" id="ARBA00080859"/>
    </source>
</evidence>
<dbReference type="AlphaFoldDB" id="A0AAN9Y0D1"/>
<dbReference type="InterPro" id="IPR007193">
    <property type="entry name" value="Upf2/Nmd2_C"/>
</dbReference>
<keyword evidence="5" id="KW-0694">RNA-binding</keyword>
<dbReference type="GO" id="GO:0000184">
    <property type="term" value="P:nuclear-transcribed mRNA catabolic process, nonsense-mediated decay"/>
    <property type="evidence" value="ECO:0007669"/>
    <property type="project" value="UniProtKB-KW"/>
</dbReference>
<dbReference type="SUPFAM" id="SSF48371">
    <property type="entry name" value="ARM repeat"/>
    <property type="match status" value="3"/>
</dbReference>
<evidence type="ECO:0000259" key="13">
    <source>
        <dbReference type="SMART" id="SM00543"/>
    </source>
</evidence>
<dbReference type="FunFam" id="1.25.40.180:FF:000014">
    <property type="entry name" value="Putative regulator of nonsense transcripts 2"/>
    <property type="match status" value="1"/>
</dbReference>
<dbReference type="Pfam" id="PF02854">
    <property type="entry name" value="MIF4G"/>
    <property type="match status" value="3"/>
</dbReference>
<dbReference type="FunFam" id="1.25.40.180:FF:000023">
    <property type="entry name" value="regulator of nonsense transcripts 2 isoform X1"/>
    <property type="match status" value="1"/>
</dbReference>
<evidence type="ECO:0000256" key="3">
    <source>
        <dbReference type="ARBA" id="ARBA00022553"/>
    </source>
</evidence>
<feature type="compositionally biased region" description="Acidic residues" evidence="12">
    <location>
        <begin position="959"/>
        <end position="986"/>
    </location>
</feature>
<dbReference type="Pfam" id="PF04050">
    <property type="entry name" value="Upf2"/>
    <property type="match status" value="1"/>
</dbReference>
<dbReference type="Proteomes" id="UP001367676">
    <property type="component" value="Unassembled WGS sequence"/>
</dbReference>
<evidence type="ECO:0000256" key="1">
    <source>
        <dbReference type="ARBA" id="ARBA00004556"/>
    </source>
</evidence>
<accession>A0AAN9Y0D1</accession>
<dbReference type="GO" id="GO:0035145">
    <property type="term" value="C:exon-exon junction complex"/>
    <property type="evidence" value="ECO:0007669"/>
    <property type="project" value="TreeGrafter"/>
</dbReference>
<evidence type="ECO:0000256" key="5">
    <source>
        <dbReference type="ARBA" id="ARBA00022884"/>
    </source>
</evidence>
<keyword evidence="2" id="KW-0963">Cytoplasm</keyword>
<dbReference type="SMART" id="SM00543">
    <property type="entry name" value="MIF4G"/>
    <property type="match status" value="3"/>
</dbReference>
<name>A0AAN9Y0D1_9HEMI</name>
<keyword evidence="15" id="KW-1185">Reference proteome</keyword>
<evidence type="ECO:0000256" key="2">
    <source>
        <dbReference type="ARBA" id="ARBA00022490"/>
    </source>
</evidence>
<feature type="domain" description="MIF4G" evidence="13">
    <location>
        <begin position="663"/>
        <end position="879"/>
    </location>
</feature>
<keyword evidence="6 11" id="KW-0175">Coiled coil</keyword>
<evidence type="ECO:0000256" key="4">
    <source>
        <dbReference type="ARBA" id="ARBA00022737"/>
    </source>
</evidence>
<dbReference type="PANTHER" id="PTHR12839">
    <property type="entry name" value="NONSENSE-MEDIATED MRNA DECAY PROTEIN 2 UP-FRAMESHIFT SUPPRESSOR 2"/>
    <property type="match status" value="1"/>
</dbReference>